<evidence type="ECO:0000313" key="4">
    <source>
        <dbReference type="Proteomes" id="UP000708298"/>
    </source>
</evidence>
<dbReference type="InterPro" id="IPR011613">
    <property type="entry name" value="GH15-like"/>
</dbReference>
<dbReference type="EMBL" id="JAESVB010000007">
    <property type="protein sequence ID" value="MCB8876706.1"/>
    <property type="molecule type" value="Genomic_DNA"/>
</dbReference>
<gene>
    <name evidence="3" type="ORF">ASILVAE211_16060</name>
</gene>
<evidence type="ECO:0000313" key="3">
    <source>
        <dbReference type="EMBL" id="MCB8876706.1"/>
    </source>
</evidence>
<evidence type="ECO:0000259" key="1">
    <source>
        <dbReference type="Pfam" id="PF00723"/>
    </source>
</evidence>
<dbReference type="InterPro" id="IPR045582">
    <property type="entry name" value="Trehalase-like_N"/>
</dbReference>
<dbReference type="RefSeq" id="WP_227322364.1">
    <property type="nucleotide sequence ID" value="NZ_JAESVB010000007.1"/>
</dbReference>
<dbReference type="Proteomes" id="UP000708298">
    <property type="component" value="Unassembled WGS sequence"/>
</dbReference>
<dbReference type="InterPro" id="IPR012341">
    <property type="entry name" value="6hp_glycosidase-like_sf"/>
</dbReference>
<organism evidence="3 4">
    <name type="scientific">Acidisoma silvae</name>
    <dbReference type="NCBI Taxonomy" id="2802396"/>
    <lineage>
        <taxon>Bacteria</taxon>
        <taxon>Pseudomonadati</taxon>
        <taxon>Pseudomonadota</taxon>
        <taxon>Alphaproteobacteria</taxon>
        <taxon>Acetobacterales</taxon>
        <taxon>Acidocellaceae</taxon>
        <taxon>Acidisoma</taxon>
    </lineage>
</organism>
<dbReference type="GO" id="GO:0005975">
    <property type="term" value="P:carbohydrate metabolic process"/>
    <property type="evidence" value="ECO:0007669"/>
    <property type="project" value="InterPro"/>
</dbReference>
<dbReference type="Pfam" id="PF19291">
    <property type="entry name" value="TREH_N"/>
    <property type="match status" value="1"/>
</dbReference>
<name>A0A964DZV9_9PROT</name>
<sequence>MPEAQPDLYRPALIEDYGMIGDCRTCALVSRDGSIDWFCVPRFDSGACMAALLGTAENGRWRLGSATDGAKVTRSYRDGSVVIDTIIETETGRVRVTDFMPIGARETAIIRIVEGLSGAVEMAFDLTLRFDYGSVIPWVIGLEEQSGLQAICGPDRLTLFSSLPLISEHMATKARFTVAAGDRQSFSLVHNASHLDLPEPPDADTLLDDTVLFWEDWSKVSTYAGEWTKEVRRSLIVLKALTYAPTGGIVAAATTSLPEQLGGARNWDYRYCWLRDATLTLGSLLRAGYRTEARDWRDWLMRAAAGMPDQIQIMYGIAGERRLDEWEVPWLPGYENSAPVRIGNAASGQLQLDVFGEVMSVLSSGRKLGLADTPDGWGLQRALTDHICDIWQENDDSLWEVRSGRQPFTFSKIMCWVALDRSIRDVETHGFDAPVERWRDARDAARQEILTRGFNARLNSFTQVFDGEDLDASLLLIPHVHFLDAHDPRMLGTVEAIQKGLVVDGLVRRYDTHESDDGLPPGEGVFLACSFWLVDNLAFQGRMDEATDLFRRLVGLANDLGLIAEEYAPDLKRQMGNFPQAFTHVALVNTAFAIADAHKGQRGPRQMGE</sequence>
<dbReference type="AlphaFoldDB" id="A0A964DZV9"/>
<protein>
    <submittedName>
        <fullName evidence="3">Glycoside hydrolase family 15 protein</fullName>
    </submittedName>
</protein>
<keyword evidence="4" id="KW-1185">Reference proteome</keyword>
<evidence type="ECO:0000259" key="2">
    <source>
        <dbReference type="Pfam" id="PF19291"/>
    </source>
</evidence>
<dbReference type="PANTHER" id="PTHR31616:SF0">
    <property type="entry name" value="GLUCAN 1,4-ALPHA-GLUCOSIDASE"/>
    <property type="match status" value="1"/>
</dbReference>
<feature type="domain" description="Trehalase-like N-terminal" evidence="2">
    <location>
        <begin position="13"/>
        <end position="161"/>
    </location>
</feature>
<dbReference type="SUPFAM" id="SSF48208">
    <property type="entry name" value="Six-hairpin glycosidases"/>
    <property type="match status" value="1"/>
</dbReference>
<dbReference type="Pfam" id="PF00723">
    <property type="entry name" value="Glyco_hydro_15"/>
    <property type="match status" value="1"/>
</dbReference>
<reference evidence="3" key="2">
    <citation type="submission" date="2021-01" db="EMBL/GenBank/DDBJ databases">
        <authorList>
            <person name="Mieszkin S."/>
            <person name="Pouder E."/>
            <person name="Alain K."/>
        </authorList>
    </citation>
    <scope>NUCLEOTIDE SEQUENCE</scope>
    <source>
        <strain evidence="3">HW T2.11</strain>
    </source>
</reference>
<dbReference type="PANTHER" id="PTHR31616">
    <property type="entry name" value="TREHALASE"/>
    <property type="match status" value="1"/>
</dbReference>
<proteinExistence type="predicted"/>
<dbReference type="Gene3D" id="1.50.10.10">
    <property type="match status" value="1"/>
</dbReference>
<keyword evidence="3" id="KW-0378">Hydrolase</keyword>
<dbReference type="GO" id="GO:0004553">
    <property type="term" value="F:hydrolase activity, hydrolyzing O-glycosyl compounds"/>
    <property type="evidence" value="ECO:0007669"/>
    <property type="project" value="TreeGrafter"/>
</dbReference>
<accession>A0A964DZV9</accession>
<feature type="domain" description="GH15-like" evidence="1">
    <location>
        <begin position="231"/>
        <end position="591"/>
    </location>
</feature>
<comment type="caution">
    <text evidence="3">The sequence shown here is derived from an EMBL/GenBank/DDBJ whole genome shotgun (WGS) entry which is preliminary data.</text>
</comment>
<reference evidence="3" key="1">
    <citation type="journal article" date="2021" name="Microorganisms">
        <title>Acidisoma silvae sp. nov. and Acidisomacellulosilytica sp. nov., Two Acidophilic Bacteria Isolated from Decaying Wood, Hydrolyzing Cellulose and Producing Poly-3-hydroxybutyrate.</title>
        <authorList>
            <person name="Mieszkin S."/>
            <person name="Pouder E."/>
            <person name="Uroz S."/>
            <person name="Simon-Colin C."/>
            <person name="Alain K."/>
        </authorList>
    </citation>
    <scope>NUCLEOTIDE SEQUENCE</scope>
    <source>
        <strain evidence="3">HW T2.11</strain>
    </source>
</reference>
<dbReference type="InterPro" id="IPR008928">
    <property type="entry name" value="6-hairpin_glycosidase_sf"/>
</dbReference>